<proteinExistence type="predicted"/>
<keyword evidence="1" id="KW-0472">Membrane</keyword>
<dbReference type="RefSeq" id="WP_139168045.1">
    <property type="nucleotide sequence ID" value="NZ_FMYG01000003.1"/>
</dbReference>
<evidence type="ECO:0000313" key="2">
    <source>
        <dbReference type="EMBL" id="SDC11140.1"/>
    </source>
</evidence>
<evidence type="ECO:0000313" key="3">
    <source>
        <dbReference type="Proteomes" id="UP000183203"/>
    </source>
</evidence>
<accession>A0A1G6IXI9</accession>
<feature type="transmembrane region" description="Helical" evidence="1">
    <location>
        <begin position="51"/>
        <end position="70"/>
    </location>
</feature>
<sequence length="76" mass="7686">MTDDAVVIDVDITPLPTPAATVLPPVSGGSAPIPGGWGQGWLAATGLEPSWFVVAGAVAAVTVGVVLLRARSRRRP</sequence>
<keyword evidence="1" id="KW-1133">Transmembrane helix</keyword>
<dbReference type="Proteomes" id="UP000183203">
    <property type="component" value="Unassembled WGS sequence"/>
</dbReference>
<evidence type="ECO:0008006" key="4">
    <source>
        <dbReference type="Google" id="ProtNLM"/>
    </source>
</evidence>
<protein>
    <recommendedName>
        <fullName evidence="4">LPXTG cell wall anchor domain-containing protein</fullName>
    </recommendedName>
</protein>
<evidence type="ECO:0000256" key="1">
    <source>
        <dbReference type="SAM" id="Phobius"/>
    </source>
</evidence>
<reference evidence="2 3" key="1">
    <citation type="submission" date="2016-09" db="EMBL/GenBank/DDBJ databases">
        <authorList>
            <person name="Capua I."/>
            <person name="De Benedictis P."/>
            <person name="Joannis T."/>
            <person name="Lombin L.H."/>
            <person name="Cattoli G."/>
        </authorList>
    </citation>
    <scope>NUCLEOTIDE SEQUENCE [LARGE SCALE GENOMIC DNA]</scope>
    <source>
        <strain evidence="2 3">NIO-1002</strain>
    </source>
</reference>
<keyword evidence="1" id="KW-0812">Transmembrane</keyword>
<dbReference type="AlphaFoldDB" id="A0A1G6IXI9"/>
<dbReference type="EMBL" id="FMYG01000003">
    <property type="protein sequence ID" value="SDC11140.1"/>
    <property type="molecule type" value="Genomic_DNA"/>
</dbReference>
<name>A0A1G6IXI9_9MICO</name>
<dbReference type="STRING" id="993073.AS029_06965"/>
<gene>
    <name evidence="2" type="ORF">SAMN05216418_1648</name>
</gene>
<organism evidence="2 3">
    <name type="scientific">Microbacterium enclense</name>
    <dbReference type="NCBI Taxonomy" id="993073"/>
    <lineage>
        <taxon>Bacteria</taxon>
        <taxon>Bacillati</taxon>
        <taxon>Actinomycetota</taxon>
        <taxon>Actinomycetes</taxon>
        <taxon>Micrococcales</taxon>
        <taxon>Microbacteriaceae</taxon>
        <taxon>Microbacterium</taxon>
    </lineage>
</organism>